<dbReference type="AlphaFoldDB" id="B5IA47"/>
<gene>
    <name evidence="1" type="ordered locus">Aboo_0508</name>
</gene>
<organism evidence="1 2">
    <name type="scientific">Aciduliprofundum boonei (strain DSM 19572 / T469)</name>
    <dbReference type="NCBI Taxonomy" id="439481"/>
    <lineage>
        <taxon>Archaea</taxon>
        <taxon>Methanobacteriati</taxon>
        <taxon>Thermoplasmatota</taxon>
        <taxon>DHVE2 group</taxon>
        <taxon>Candidatus Aciduliprofundum</taxon>
    </lineage>
</organism>
<evidence type="ECO:0000313" key="1">
    <source>
        <dbReference type="EMBL" id="ADD08319.1"/>
    </source>
</evidence>
<dbReference type="KEGG" id="abi:Aboo_0508"/>
<reference evidence="1" key="1">
    <citation type="submission" date="2010-02" db="EMBL/GenBank/DDBJ databases">
        <title>Complete sequence of Aciduliprofundum boonei T469.</title>
        <authorList>
            <consortium name="US DOE Joint Genome Institute"/>
            <person name="Lucas S."/>
            <person name="Copeland A."/>
            <person name="Lapidus A."/>
            <person name="Cheng J.-F."/>
            <person name="Bruce D."/>
            <person name="Goodwin L."/>
            <person name="Pitluck S."/>
            <person name="Saunders E."/>
            <person name="Detter J.C."/>
            <person name="Han C."/>
            <person name="Tapia R."/>
            <person name="Land M."/>
            <person name="Hauser L."/>
            <person name="Kyrpides N."/>
            <person name="Mikhailova N."/>
            <person name="Flores G."/>
            <person name="Reysenbach A.-L."/>
            <person name="Woyke T."/>
        </authorList>
    </citation>
    <scope>NUCLEOTIDE SEQUENCE</scope>
    <source>
        <strain evidence="1">T469</strain>
    </source>
</reference>
<dbReference type="EMBL" id="CP001941">
    <property type="protein sequence ID" value="ADD08319.1"/>
    <property type="molecule type" value="Genomic_DNA"/>
</dbReference>
<dbReference type="STRING" id="439481.Aboo_0508"/>
<proteinExistence type="predicted"/>
<protein>
    <submittedName>
        <fullName evidence="1">Uncharacterized protein</fullName>
    </submittedName>
</protein>
<keyword evidence="2" id="KW-1185">Reference proteome</keyword>
<name>B5IA47_ACIB4</name>
<dbReference type="Proteomes" id="UP000001400">
    <property type="component" value="Chromosome"/>
</dbReference>
<dbReference type="HOGENOM" id="CLU_3338235_0_0_2"/>
<sequence length="37" mass="4327">MTRKDLEEIIGEIDEMIEELQSMEMSIEFPERAKALA</sequence>
<evidence type="ECO:0000313" key="2">
    <source>
        <dbReference type="Proteomes" id="UP000001400"/>
    </source>
</evidence>
<accession>B5IA47</accession>